<protein>
    <submittedName>
        <fullName evidence="2">Uncharacterized protein</fullName>
    </submittedName>
</protein>
<sequence length="119" mass="14069">MNNNNIESKYKIIGFIAFIIICIVLYFCIFGSNSKENNTSKEPDEIELMTYAQMVLEDNLYKPDYSSYKGDYEFIKTGLRYKIEGKVNGEKFWMIIEFVDETYEEYDLISLQIGNNKIY</sequence>
<dbReference type="EMBL" id="BK015173">
    <property type="protein sequence ID" value="DAD94122.1"/>
    <property type="molecule type" value="Genomic_DNA"/>
</dbReference>
<keyword evidence="1" id="KW-0472">Membrane</keyword>
<reference evidence="2" key="1">
    <citation type="journal article" date="2021" name="Proc. Natl. Acad. Sci. U.S.A.">
        <title>A Catalog of Tens of Thousands of Viruses from Human Metagenomes Reveals Hidden Associations with Chronic Diseases.</title>
        <authorList>
            <person name="Tisza M.J."/>
            <person name="Buck C.B."/>
        </authorList>
    </citation>
    <scope>NUCLEOTIDE SEQUENCE</scope>
    <source>
        <strain evidence="2">CtUF252</strain>
    </source>
</reference>
<organism evidence="2">
    <name type="scientific">Siphoviridae sp. ctUF252</name>
    <dbReference type="NCBI Taxonomy" id="2826350"/>
    <lineage>
        <taxon>Viruses</taxon>
        <taxon>Duplodnaviria</taxon>
        <taxon>Heunggongvirae</taxon>
        <taxon>Uroviricota</taxon>
        <taxon>Caudoviricetes</taxon>
    </lineage>
</organism>
<feature type="transmembrane region" description="Helical" evidence="1">
    <location>
        <begin position="12"/>
        <end position="32"/>
    </location>
</feature>
<evidence type="ECO:0000313" key="2">
    <source>
        <dbReference type="EMBL" id="DAD94122.1"/>
    </source>
</evidence>
<name>A0A8S5NIJ8_9CAUD</name>
<proteinExistence type="predicted"/>
<keyword evidence="1" id="KW-0812">Transmembrane</keyword>
<accession>A0A8S5NIJ8</accession>
<evidence type="ECO:0000256" key="1">
    <source>
        <dbReference type="SAM" id="Phobius"/>
    </source>
</evidence>
<keyword evidence="1" id="KW-1133">Transmembrane helix</keyword>